<name>A9S5L5_PHYPA</name>
<dbReference type="STRING" id="3218.A9S5L5"/>
<evidence type="ECO:0000313" key="9">
    <source>
        <dbReference type="EMBL" id="PNR27638.1"/>
    </source>
</evidence>
<dbReference type="Gramene" id="Pp3c25_9740V3.2">
    <property type="protein sequence ID" value="Pp3c25_9740V3.2"/>
    <property type="gene ID" value="Pp3c25_9740"/>
</dbReference>
<feature type="transmembrane region" description="Helical" evidence="8">
    <location>
        <begin position="173"/>
        <end position="192"/>
    </location>
</feature>
<evidence type="ECO:0000256" key="4">
    <source>
        <dbReference type="ARBA" id="ARBA00022692"/>
    </source>
</evidence>
<dbReference type="EnsemblPlants" id="Pp3c25_9740V3.1">
    <property type="protein sequence ID" value="Pp3c25_9740V3.1"/>
    <property type="gene ID" value="Pp3c25_9740"/>
</dbReference>
<sequence length="569" mass="62878">MRVRSPSVSDGYEESFSSSPSFANRNVELAAYAHDSDASVFLPKSVTLSHVEEPKEDVVETHEHGKQTVDAAGAWISQAWRFLVQPFRWISMLCRELDGTFVFGVMVVYGISQGIGYALSRVVVDYYWRDVQGKEPSTVQFYRGITVIPWDVKPLYGLLTDLLPFFGYHRRPYFILAGLITLSTYLSLVLGGKFLASTALAMFVGASAAAAIADVTIDALVAMKSREKPELGTHIQSLCGSCSSIGSLSGFLLSGLAVHIFGSQGALGVMIVPGILLLILGFTINEPRLPRHLWRSGQVGKQMKQACSTMWATLKIPQVWQPTIYMYLSWALSPDISEGKFYWYNDFVVGPGFSEEFVGVIYAMGSVGTLLGVGIYHKYLRHWTFRTLLMWAQVLLALSGMLDLVMVTRVNRKLLIPDTVFAVVDEGVSSAIGRIKWMPLLVLAARLCPPGIEGTFFALLMSIDNLGTLSSSWVGSVILRLTGIRRTNFQFLWLTVLIRNGMRLLPLPFLFLVPNTDPEQPLLPPDILGYAEPTLHDVLEGESEDEEDTETVKLAVLAPPSGDNQVEHP</sequence>
<feature type="transmembrane region" description="Helical" evidence="8">
    <location>
        <begin position="265"/>
        <end position="284"/>
    </location>
</feature>
<dbReference type="Gramene" id="Pp3c25_9740V3.1">
    <property type="protein sequence ID" value="Pp3c25_9740V3.1"/>
    <property type="gene ID" value="Pp3c25_9740"/>
</dbReference>
<evidence type="ECO:0008006" key="12">
    <source>
        <dbReference type="Google" id="ProtNLM"/>
    </source>
</evidence>
<dbReference type="InterPro" id="IPR036259">
    <property type="entry name" value="MFS_trans_sf"/>
</dbReference>
<dbReference type="NCBIfam" id="TIGR00788">
    <property type="entry name" value="fbt"/>
    <property type="match status" value="1"/>
</dbReference>
<dbReference type="CDD" id="cd17484">
    <property type="entry name" value="MFS_FBT"/>
    <property type="match status" value="1"/>
</dbReference>
<reference evidence="9 11" key="1">
    <citation type="journal article" date="2008" name="Science">
        <title>The Physcomitrella genome reveals evolutionary insights into the conquest of land by plants.</title>
        <authorList>
            <person name="Rensing S."/>
            <person name="Lang D."/>
            <person name="Zimmer A."/>
            <person name="Terry A."/>
            <person name="Salamov A."/>
            <person name="Shapiro H."/>
            <person name="Nishiyama T."/>
            <person name="Perroud P.-F."/>
            <person name="Lindquist E."/>
            <person name="Kamisugi Y."/>
            <person name="Tanahashi T."/>
            <person name="Sakakibara K."/>
            <person name="Fujita T."/>
            <person name="Oishi K."/>
            <person name="Shin-I T."/>
            <person name="Kuroki Y."/>
            <person name="Toyoda A."/>
            <person name="Suzuki Y."/>
            <person name="Hashimoto A."/>
            <person name="Yamaguchi K."/>
            <person name="Sugano A."/>
            <person name="Kohara Y."/>
            <person name="Fujiyama A."/>
            <person name="Anterola A."/>
            <person name="Aoki S."/>
            <person name="Ashton N."/>
            <person name="Barbazuk W.B."/>
            <person name="Barker E."/>
            <person name="Bennetzen J."/>
            <person name="Bezanilla M."/>
            <person name="Blankenship R."/>
            <person name="Cho S.H."/>
            <person name="Dutcher S."/>
            <person name="Estelle M."/>
            <person name="Fawcett J.A."/>
            <person name="Gundlach H."/>
            <person name="Hanada K."/>
            <person name="Heyl A."/>
            <person name="Hicks K.A."/>
            <person name="Hugh J."/>
            <person name="Lohr M."/>
            <person name="Mayer K."/>
            <person name="Melkozernov A."/>
            <person name="Murata T."/>
            <person name="Nelson D."/>
            <person name="Pils B."/>
            <person name="Prigge M."/>
            <person name="Reiss B."/>
            <person name="Renner T."/>
            <person name="Rombauts S."/>
            <person name="Rushton P."/>
            <person name="Sanderfoot A."/>
            <person name="Schween G."/>
            <person name="Shiu S.-H."/>
            <person name="Stueber K."/>
            <person name="Theodoulou F.L."/>
            <person name="Tu H."/>
            <person name="Van de Peer Y."/>
            <person name="Verrier P.J."/>
            <person name="Waters E."/>
            <person name="Wood A."/>
            <person name="Yang L."/>
            <person name="Cove D."/>
            <person name="Cuming A."/>
            <person name="Hasebe M."/>
            <person name="Lucas S."/>
            <person name="Mishler D.B."/>
            <person name="Reski R."/>
            <person name="Grigoriev I."/>
            <person name="Quatrano R.S."/>
            <person name="Boore J.L."/>
        </authorList>
    </citation>
    <scope>NUCLEOTIDE SEQUENCE [LARGE SCALE GENOMIC DNA]</scope>
    <source>
        <strain evidence="10 11">cv. Gransden 2004</strain>
    </source>
</reference>
<dbReference type="PANTHER" id="PTHR31585">
    <property type="entry name" value="FOLATE-BIOPTERIN TRANSPORTER 1, CHLOROPLASTIC"/>
    <property type="match status" value="1"/>
</dbReference>
<organism evidence="9">
    <name type="scientific">Physcomitrium patens</name>
    <name type="common">Spreading-leaved earth moss</name>
    <name type="synonym">Physcomitrella patens</name>
    <dbReference type="NCBI Taxonomy" id="3218"/>
    <lineage>
        <taxon>Eukaryota</taxon>
        <taxon>Viridiplantae</taxon>
        <taxon>Streptophyta</taxon>
        <taxon>Embryophyta</taxon>
        <taxon>Bryophyta</taxon>
        <taxon>Bryophytina</taxon>
        <taxon>Bryopsida</taxon>
        <taxon>Funariidae</taxon>
        <taxon>Funariales</taxon>
        <taxon>Funariaceae</taxon>
        <taxon>Physcomitrium</taxon>
    </lineage>
</organism>
<dbReference type="EnsemblPlants" id="Pp3c25_9740V3.2">
    <property type="protein sequence ID" value="Pp3c25_9740V3.2"/>
    <property type="gene ID" value="Pp3c25_9740"/>
</dbReference>
<evidence type="ECO:0000256" key="3">
    <source>
        <dbReference type="ARBA" id="ARBA00022448"/>
    </source>
</evidence>
<feature type="transmembrane region" description="Helical" evidence="8">
    <location>
        <begin position="199"/>
        <end position="223"/>
    </location>
</feature>
<dbReference type="OMA" id="MTGRLKW"/>
<accession>A9S5L5</accession>
<dbReference type="GO" id="GO:0098838">
    <property type="term" value="P:folate transmembrane transport"/>
    <property type="evidence" value="ECO:0000318"/>
    <property type="project" value="GO_Central"/>
</dbReference>
<evidence type="ECO:0000313" key="11">
    <source>
        <dbReference type="Proteomes" id="UP000006727"/>
    </source>
</evidence>
<feature type="transmembrane region" description="Helical" evidence="8">
    <location>
        <begin position="97"/>
        <end position="119"/>
    </location>
</feature>
<reference evidence="10" key="3">
    <citation type="submission" date="2020-12" db="UniProtKB">
        <authorList>
            <consortium name="EnsemblPlants"/>
        </authorList>
    </citation>
    <scope>IDENTIFICATION</scope>
</reference>
<keyword evidence="6 8" id="KW-0472">Membrane</keyword>
<dbReference type="FunCoup" id="A9S5L5">
    <property type="interactions" value="337"/>
</dbReference>
<dbReference type="HOGENOM" id="CLU_018563_3_0_1"/>
<dbReference type="GO" id="GO:0008517">
    <property type="term" value="F:folic acid transmembrane transporter activity"/>
    <property type="evidence" value="ECO:0000318"/>
    <property type="project" value="GO_Central"/>
</dbReference>
<dbReference type="KEGG" id="ppp:112277587"/>
<dbReference type="RefSeq" id="XP_024365876.1">
    <property type="nucleotide sequence ID" value="XM_024510108.2"/>
</dbReference>
<feature type="transmembrane region" description="Helical" evidence="8">
    <location>
        <begin position="388"/>
        <end position="407"/>
    </location>
</feature>
<dbReference type="OrthoDB" id="754047at2759"/>
<dbReference type="PaxDb" id="3218-PP1S50_12V6.1"/>
<keyword evidence="3" id="KW-0813">Transport</keyword>
<evidence type="ECO:0000256" key="7">
    <source>
        <dbReference type="SAM" id="MobiDB-lite"/>
    </source>
</evidence>
<dbReference type="GeneID" id="112277587"/>
<dbReference type="AlphaFoldDB" id="A9S5L5"/>
<dbReference type="PANTHER" id="PTHR31585:SF6">
    <property type="entry name" value="FOLATE-BIOPTERIN TRANSPORTER 2-RELATED"/>
    <property type="match status" value="1"/>
</dbReference>
<dbReference type="EMBL" id="ABEU02000025">
    <property type="protein sequence ID" value="PNR27638.1"/>
    <property type="molecule type" value="Genomic_DNA"/>
</dbReference>
<keyword evidence="5 8" id="KW-1133">Transmembrane helix</keyword>
<dbReference type="Gene3D" id="1.20.1250.20">
    <property type="entry name" value="MFS general substrate transporter like domains"/>
    <property type="match status" value="1"/>
</dbReference>
<feature type="region of interest" description="Disordered" evidence="7">
    <location>
        <begin position="1"/>
        <end position="20"/>
    </location>
</feature>
<dbReference type="Proteomes" id="UP000006727">
    <property type="component" value="Chromosome 25"/>
</dbReference>
<evidence type="ECO:0000256" key="8">
    <source>
        <dbReference type="SAM" id="Phobius"/>
    </source>
</evidence>
<gene>
    <name evidence="10" type="primary">LOC112277587</name>
    <name evidence="9" type="ORF">PHYPA_029790</name>
</gene>
<reference evidence="9 11" key="2">
    <citation type="journal article" date="2018" name="Plant J.">
        <title>The Physcomitrella patens chromosome-scale assembly reveals moss genome structure and evolution.</title>
        <authorList>
            <person name="Lang D."/>
            <person name="Ullrich K.K."/>
            <person name="Murat F."/>
            <person name="Fuchs J."/>
            <person name="Jenkins J."/>
            <person name="Haas F.B."/>
            <person name="Piednoel M."/>
            <person name="Gundlach H."/>
            <person name="Van Bel M."/>
            <person name="Meyberg R."/>
            <person name="Vives C."/>
            <person name="Morata J."/>
            <person name="Symeonidi A."/>
            <person name="Hiss M."/>
            <person name="Muchero W."/>
            <person name="Kamisugi Y."/>
            <person name="Saleh O."/>
            <person name="Blanc G."/>
            <person name="Decker E.L."/>
            <person name="van Gessel N."/>
            <person name="Grimwood J."/>
            <person name="Hayes R.D."/>
            <person name="Graham S.W."/>
            <person name="Gunter L.E."/>
            <person name="McDaniel S.F."/>
            <person name="Hoernstein S.N.W."/>
            <person name="Larsson A."/>
            <person name="Li F.W."/>
            <person name="Perroud P.F."/>
            <person name="Phillips J."/>
            <person name="Ranjan P."/>
            <person name="Rokshar D.S."/>
            <person name="Rothfels C.J."/>
            <person name="Schneider L."/>
            <person name="Shu S."/>
            <person name="Stevenson D.W."/>
            <person name="Thummler F."/>
            <person name="Tillich M."/>
            <person name="Villarreal Aguilar J.C."/>
            <person name="Widiez T."/>
            <person name="Wong G.K."/>
            <person name="Wymore A."/>
            <person name="Zhang Y."/>
            <person name="Zimmer A.D."/>
            <person name="Quatrano R.S."/>
            <person name="Mayer K.F.X."/>
            <person name="Goodstein D."/>
            <person name="Casacuberta J.M."/>
            <person name="Vandepoele K."/>
            <person name="Reski R."/>
            <person name="Cuming A.C."/>
            <person name="Tuskan G.A."/>
            <person name="Maumus F."/>
            <person name="Salse J."/>
            <person name="Schmutz J."/>
            <person name="Rensing S.A."/>
        </authorList>
    </citation>
    <scope>NUCLEOTIDE SEQUENCE [LARGE SCALE GENOMIC DNA]</scope>
    <source>
        <strain evidence="10 11">cv. Gransden 2004</strain>
    </source>
</reference>
<protein>
    <recommendedName>
        <fullName evidence="12">Biopterin transport-related protein BT1</fullName>
    </recommendedName>
</protein>
<keyword evidence="4 8" id="KW-0812">Transmembrane</keyword>
<evidence type="ECO:0000256" key="5">
    <source>
        <dbReference type="ARBA" id="ARBA00022989"/>
    </source>
</evidence>
<evidence type="ECO:0000256" key="6">
    <source>
        <dbReference type="ARBA" id="ARBA00023136"/>
    </source>
</evidence>
<comment type="similarity">
    <text evidence="2">Belongs to the major facilitator superfamily. Folate-biopterin transporter (TC 2.A.71) family.</text>
</comment>
<dbReference type="SUPFAM" id="SSF103473">
    <property type="entry name" value="MFS general substrate transporter"/>
    <property type="match status" value="1"/>
</dbReference>
<dbReference type="eggNOG" id="ENOG502QPUV">
    <property type="taxonomic scope" value="Eukaryota"/>
</dbReference>
<comment type="subcellular location">
    <subcellularLocation>
        <location evidence="1">Membrane</location>
        <topology evidence="1">Multi-pass membrane protein</topology>
    </subcellularLocation>
</comment>
<evidence type="ECO:0000313" key="10">
    <source>
        <dbReference type="EnsemblPlants" id="Pp3c25_9740V3.1"/>
    </source>
</evidence>
<dbReference type="GO" id="GO:0016020">
    <property type="term" value="C:membrane"/>
    <property type="evidence" value="ECO:0007669"/>
    <property type="project" value="UniProtKB-SubCell"/>
</dbReference>
<proteinExistence type="inferred from homology"/>
<keyword evidence="11" id="KW-1185">Reference proteome</keyword>
<dbReference type="InterPro" id="IPR004324">
    <property type="entry name" value="FBT"/>
</dbReference>
<dbReference type="InterPro" id="IPR039309">
    <property type="entry name" value="BT1"/>
</dbReference>
<dbReference type="Pfam" id="PF03092">
    <property type="entry name" value="BT1"/>
    <property type="match status" value="1"/>
</dbReference>
<feature type="transmembrane region" description="Helical" evidence="8">
    <location>
        <begin position="357"/>
        <end position="376"/>
    </location>
</feature>
<evidence type="ECO:0000256" key="2">
    <source>
        <dbReference type="ARBA" id="ARBA00007015"/>
    </source>
</evidence>
<evidence type="ECO:0000256" key="1">
    <source>
        <dbReference type="ARBA" id="ARBA00004141"/>
    </source>
</evidence>